<proteinExistence type="predicted"/>
<reference evidence="1 2" key="1">
    <citation type="submission" date="2020-04" db="EMBL/GenBank/DDBJ databases">
        <title>Perkinsus olseni comparative genomics.</title>
        <authorList>
            <person name="Bogema D.R."/>
        </authorList>
    </citation>
    <scope>NUCLEOTIDE SEQUENCE [LARGE SCALE GENOMIC DNA]</scope>
    <source>
        <strain evidence="1">00978-12</strain>
    </source>
</reference>
<dbReference type="EMBL" id="JABANP010000349">
    <property type="protein sequence ID" value="KAF4683726.1"/>
    <property type="molecule type" value="Genomic_DNA"/>
</dbReference>
<evidence type="ECO:0000313" key="1">
    <source>
        <dbReference type="EMBL" id="KAF4683726.1"/>
    </source>
</evidence>
<protein>
    <submittedName>
        <fullName evidence="1">Uncharacterized protein</fullName>
    </submittedName>
</protein>
<organism evidence="1 2">
    <name type="scientific">Perkinsus olseni</name>
    <name type="common">Perkinsus atlanticus</name>
    <dbReference type="NCBI Taxonomy" id="32597"/>
    <lineage>
        <taxon>Eukaryota</taxon>
        <taxon>Sar</taxon>
        <taxon>Alveolata</taxon>
        <taxon>Perkinsozoa</taxon>
        <taxon>Perkinsea</taxon>
        <taxon>Perkinsida</taxon>
        <taxon>Perkinsidae</taxon>
        <taxon>Perkinsus</taxon>
    </lineage>
</organism>
<dbReference type="AlphaFoldDB" id="A0A7J6NJ64"/>
<name>A0A7J6NJ64_PEROL</name>
<comment type="caution">
    <text evidence="1">The sequence shown here is derived from an EMBL/GenBank/DDBJ whole genome shotgun (WGS) entry which is preliminary data.</text>
</comment>
<accession>A0A7J6NJ64</accession>
<dbReference type="Proteomes" id="UP000541610">
    <property type="component" value="Unassembled WGS sequence"/>
</dbReference>
<gene>
    <name evidence="1" type="ORF">FOZ60_008673</name>
</gene>
<sequence length="99" mass="10733">MYDGQQLSLGTSTSKLEAMRKHFALPSQRTLISPSWGCRLHSQKAGASRAKRHHVAGDAADDFGDGDSALVRYSADDYVVEVGDNIRTEPIPSVVKISC</sequence>
<evidence type="ECO:0000313" key="2">
    <source>
        <dbReference type="Proteomes" id="UP000541610"/>
    </source>
</evidence>